<keyword evidence="3" id="KW-1185">Reference proteome</keyword>
<accession>A0ABY1IPL7</accession>
<evidence type="ECO:0000313" key="3">
    <source>
        <dbReference type="Proteomes" id="UP000184290"/>
    </source>
</evidence>
<dbReference type="InterPro" id="IPR023286">
    <property type="entry name" value="ABATE_dom_sf"/>
</dbReference>
<dbReference type="RefSeq" id="WP_060609261.1">
    <property type="nucleotide sequence ID" value="NZ_FQZC01000004.1"/>
</dbReference>
<dbReference type="PANTHER" id="PTHR35525">
    <property type="entry name" value="BLL6575 PROTEIN"/>
    <property type="match status" value="1"/>
</dbReference>
<evidence type="ECO:0000313" key="2">
    <source>
        <dbReference type="EMBL" id="SHJ78857.1"/>
    </source>
</evidence>
<name>A0ABY1IPL7_9HYPH</name>
<dbReference type="Proteomes" id="UP000184290">
    <property type="component" value="Unassembled WGS sequence"/>
</dbReference>
<dbReference type="PANTHER" id="PTHR35525:SF3">
    <property type="entry name" value="BLL6575 PROTEIN"/>
    <property type="match status" value="1"/>
</dbReference>
<reference evidence="2 3" key="1">
    <citation type="submission" date="2016-11" db="EMBL/GenBank/DDBJ databases">
        <authorList>
            <person name="Varghese N."/>
            <person name="Submissions S."/>
        </authorList>
    </citation>
    <scope>NUCLEOTIDE SEQUENCE [LARGE SCALE GENOMIC DNA]</scope>
    <source>
        <strain evidence="2 3">DSM 21988</strain>
    </source>
</reference>
<protein>
    <submittedName>
        <fullName evidence="2">Conserved protein containing a Zn-ribbon-like motif, possibly RNA-binding</fullName>
    </submittedName>
</protein>
<dbReference type="InterPro" id="IPR021005">
    <property type="entry name" value="Znf_CGNR"/>
</dbReference>
<proteinExistence type="predicted"/>
<dbReference type="Gene3D" id="1.10.3300.10">
    <property type="entry name" value="Jann2411-like domain"/>
    <property type="match status" value="1"/>
</dbReference>
<feature type="domain" description="Zinc finger CGNR" evidence="1">
    <location>
        <begin position="164"/>
        <end position="203"/>
    </location>
</feature>
<sequence>MHTAARSYASSPPKLLGGALCLDFINTTTWRGNPERMAERLHRYGELVHWSLGAQALDGACAEHLLRSAAERPEAAEASLSIGLALRAELEAAFDPARKEQTALPVTQSLVQDLLTIGRLTGGGHEASVWGLPASDADLRFPLLPMAISALDLAVSSRRHLVCRCADPDCGWVFLDETRNRSRRWCSMSDCGNRAKARAHYARSHAARS</sequence>
<organism evidence="2 3">
    <name type="scientific">Aureimonas altamirensis DSM 21988</name>
    <dbReference type="NCBI Taxonomy" id="1121026"/>
    <lineage>
        <taxon>Bacteria</taxon>
        <taxon>Pseudomonadati</taxon>
        <taxon>Pseudomonadota</taxon>
        <taxon>Alphaproteobacteria</taxon>
        <taxon>Hyphomicrobiales</taxon>
        <taxon>Aurantimonadaceae</taxon>
        <taxon>Aureimonas</taxon>
    </lineage>
</organism>
<gene>
    <name evidence="2" type="ORF">SAMN02745911_3339</name>
</gene>
<dbReference type="InterPro" id="IPR010852">
    <property type="entry name" value="ABATE"/>
</dbReference>
<comment type="caution">
    <text evidence="2">The sequence shown here is derived from an EMBL/GenBank/DDBJ whole genome shotgun (WGS) entry which is preliminary data.</text>
</comment>
<dbReference type="Pfam" id="PF07336">
    <property type="entry name" value="ABATE"/>
    <property type="match status" value="1"/>
</dbReference>
<dbReference type="SUPFAM" id="SSF160904">
    <property type="entry name" value="Jann2411-like"/>
    <property type="match status" value="1"/>
</dbReference>
<evidence type="ECO:0000259" key="1">
    <source>
        <dbReference type="Pfam" id="PF11706"/>
    </source>
</evidence>
<dbReference type="EMBL" id="FQZC01000004">
    <property type="protein sequence ID" value="SHJ78857.1"/>
    <property type="molecule type" value="Genomic_DNA"/>
</dbReference>
<dbReference type="Pfam" id="PF11706">
    <property type="entry name" value="zf-CGNR"/>
    <property type="match status" value="1"/>
</dbReference>